<gene>
    <name evidence="2" type="ORF">EV187_2952</name>
</gene>
<proteinExistence type="predicted"/>
<evidence type="ECO:0008006" key="4">
    <source>
        <dbReference type="Google" id="ProtNLM"/>
    </source>
</evidence>
<keyword evidence="1" id="KW-0472">Membrane</keyword>
<feature type="transmembrane region" description="Helical" evidence="1">
    <location>
        <begin position="101"/>
        <end position="121"/>
    </location>
</feature>
<reference evidence="2 3" key="1">
    <citation type="submission" date="2019-02" db="EMBL/GenBank/DDBJ databases">
        <title>Genomic Encyclopedia of Type Strains, Phase IV (KMG-IV): sequencing the most valuable type-strain genomes for metagenomic binning, comparative biology and taxonomic classification.</title>
        <authorList>
            <person name="Goeker M."/>
        </authorList>
    </citation>
    <scope>NUCLEOTIDE SEQUENCE [LARGE SCALE GENOMIC DNA]</scope>
    <source>
        <strain evidence="2 3">DSM 43045</strain>
    </source>
</reference>
<feature type="transmembrane region" description="Helical" evidence="1">
    <location>
        <begin position="7"/>
        <end position="30"/>
    </location>
</feature>
<evidence type="ECO:0000313" key="3">
    <source>
        <dbReference type="Proteomes" id="UP000293289"/>
    </source>
</evidence>
<protein>
    <recommendedName>
        <fullName evidence="4">DoxX-like protein</fullName>
    </recommendedName>
</protein>
<keyword evidence="1" id="KW-0812">Transmembrane</keyword>
<evidence type="ECO:0000256" key="1">
    <source>
        <dbReference type="SAM" id="Phobius"/>
    </source>
</evidence>
<comment type="caution">
    <text evidence="2">The sequence shown here is derived from an EMBL/GenBank/DDBJ whole genome shotgun (WGS) entry which is preliminary data.</text>
</comment>
<evidence type="ECO:0000313" key="2">
    <source>
        <dbReference type="EMBL" id="RZS64565.1"/>
    </source>
</evidence>
<dbReference type="AlphaFoldDB" id="A0A4Q7M8X1"/>
<accession>A0A4Q7M8X1</accession>
<keyword evidence="1" id="KW-1133">Transmembrane helix</keyword>
<dbReference type="Proteomes" id="UP000293289">
    <property type="component" value="Unassembled WGS sequence"/>
</dbReference>
<keyword evidence="3" id="KW-1185">Reference proteome</keyword>
<organism evidence="2 3">
    <name type="scientific">Agromyces ramosus</name>
    <dbReference type="NCBI Taxonomy" id="33879"/>
    <lineage>
        <taxon>Bacteria</taxon>
        <taxon>Bacillati</taxon>
        <taxon>Actinomycetota</taxon>
        <taxon>Actinomycetes</taxon>
        <taxon>Micrococcales</taxon>
        <taxon>Microbacteriaceae</taxon>
        <taxon>Agromyces</taxon>
    </lineage>
</organism>
<sequence>MSGLLRIVLIVHGIITLAAAVMLAVLPAAIPATVGIELDPEAYLLSYFLAAAELAIAMLSLGAIRMTDPAAVGLIVAVFVVFHLSTAVLELVYLASAPVTGVLIANIAVRVAAAAIFVIAWRRWRRLATTGVERHPAM</sequence>
<feature type="transmembrane region" description="Helical" evidence="1">
    <location>
        <begin position="42"/>
        <end position="64"/>
    </location>
</feature>
<feature type="transmembrane region" description="Helical" evidence="1">
    <location>
        <begin position="71"/>
        <end position="95"/>
    </location>
</feature>
<name>A0A4Q7M8X1_9MICO</name>
<dbReference type="EMBL" id="SGWY01000003">
    <property type="protein sequence ID" value="RZS64565.1"/>
    <property type="molecule type" value="Genomic_DNA"/>
</dbReference>